<evidence type="ECO:0000256" key="1">
    <source>
        <dbReference type="SAM" id="MobiDB-lite"/>
    </source>
</evidence>
<feature type="region of interest" description="Disordered" evidence="1">
    <location>
        <begin position="1505"/>
        <end position="1536"/>
    </location>
</feature>
<feature type="region of interest" description="Disordered" evidence="1">
    <location>
        <begin position="735"/>
        <end position="763"/>
    </location>
</feature>
<evidence type="ECO:0000313" key="4">
    <source>
        <dbReference type="Proteomes" id="UP000789405"/>
    </source>
</evidence>
<dbReference type="PROSITE" id="PS51229">
    <property type="entry name" value="DCUN1"/>
    <property type="match status" value="1"/>
</dbReference>
<dbReference type="InterPro" id="IPR006553">
    <property type="entry name" value="Leu-rich_rpt_Cys-con_subtyp"/>
</dbReference>
<evidence type="ECO:0000259" key="2">
    <source>
        <dbReference type="PROSITE" id="PS51229"/>
    </source>
</evidence>
<dbReference type="OrthoDB" id="10257471at2759"/>
<feature type="region of interest" description="Disordered" evidence="1">
    <location>
        <begin position="1242"/>
        <end position="1298"/>
    </location>
</feature>
<dbReference type="SUPFAM" id="SSF52047">
    <property type="entry name" value="RNI-like"/>
    <property type="match status" value="1"/>
</dbReference>
<feature type="compositionally biased region" description="Basic and acidic residues" evidence="1">
    <location>
        <begin position="1276"/>
        <end position="1293"/>
    </location>
</feature>
<evidence type="ECO:0000313" key="3">
    <source>
        <dbReference type="EMBL" id="CAG8586519.1"/>
    </source>
</evidence>
<feature type="region of interest" description="Disordered" evidence="1">
    <location>
        <begin position="529"/>
        <end position="565"/>
    </location>
</feature>
<feature type="compositionally biased region" description="Polar residues" evidence="1">
    <location>
        <begin position="472"/>
        <end position="483"/>
    </location>
</feature>
<dbReference type="PANTHER" id="PTHR13318:SF165">
    <property type="entry name" value="F-BOX_LRR-REPEAT PROTEIN FBXL-1"/>
    <property type="match status" value="1"/>
</dbReference>
<reference evidence="3" key="1">
    <citation type="submission" date="2021-06" db="EMBL/GenBank/DDBJ databases">
        <authorList>
            <person name="Kallberg Y."/>
            <person name="Tangrot J."/>
            <person name="Rosling A."/>
        </authorList>
    </citation>
    <scope>NUCLEOTIDE SEQUENCE</scope>
    <source>
        <strain evidence="3">MA453B</strain>
    </source>
</reference>
<dbReference type="PANTHER" id="PTHR13318">
    <property type="entry name" value="PARTNER OF PAIRED, ISOFORM B-RELATED"/>
    <property type="match status" value="1"/>
</dbReference>
<dbReference type="EMBL" id="CAJVPY010003257">
    <property type="protein sequence ID" value="CAG8586519.1"/>
    <property type="molecule type" value="Genomic_DNA"/>
</dbReference>
<dbReference type="InterPro" id="IPR005176">
    <property type="entry name" value="PONY_dom"/>
</dbReference>
<feature type="compositionally biased region" description="Basic and acidic residues" evidence="1">
    <location>
        <begin position="579"/>
        <end position="597"/>
    </location>
</feature>
<organism evidence="3 4">
    <name type="scientific">Dentiscutata erythropus</name>
    <dbReference type="NCBI Taxonomy" id="1348616"/>
    <lineage>
        <taxon>Eukaryota</taxon>
        <taxon>Fungi</taxon>
        <taxon>Fungi incertae sedis</taxon>
        <taxon>Mucoromycota</taxon>
        <taxon>Glomeromycotina</taxon>
        <taxon>Glomeromycetes</taxon>
        <taxon>Diversisporales</taxon>
        <taxon>Gigasporaceae</taxon>
        <taxon>Dentiscutata</taxon>
    </lineage>
</organism>
<dbReference type="GO" id="GO:0019005">
    <property type="term" value="C:SCF ubiquitin ligase complex"/>
    <property type="evidence" value="ECO:0007669"/>
    <property type="project" value="TreeGrafter"/>
</dbReference>
<feature type="region of interest" description="Disordered" evidence="1">
    <location>
        <begin position="472"/>
        <end position="494"/>
    </location>
</feature>
<feature type="region of interest" description="Disordered" evidence="1">
    <location>
        <begin position="578"/>
        <end position="597"/>
    </location>
</feature>
<dbReference type="Proteomes" id="UP000789405">
    <property type="component" value="Unassembled WGS sequence"/>
</dbReference>
<protein>
    <submittedName>
        <fullName evidence="3">21953_t:CDS:1</fullName>
    </submittedName>
</protein>
<dbReference type="GO" id="GO:0031146">
    <property type="term" value="P:SCF-dependent proteasomal ubiquitin-dependent protein catabolic process"/>
    <property type="evidence" value="ECO:0007669"/>
    <property type="project" value="TreeGrafter"/>
</dbReference>
<dbReference type="InterPro" id="IPR032675">
    <property type="entry name" value="LRR_dom_sf"/>
</dbReference>
<accession>A0A9N9C2H9</accession>
<feature type="compositionally biased region" description="Polar residues" evidence="1">
    <location>
        <begin position="746"/>
        <end position="763"/>
    </location>
</feature>
<feature type="compositionally biased region" description="Polar residues" evidence="1">
    <location>
        <begin position="547"/>
        <end position="565"/>
    </location>
</feature>
<sequence>MSNYFETDSWPNEFDDFPTHHALTLPSKIIKRIAQYLGVQHDRFNFCLVNKRWTPAATEILWSEPVFNTPDSFHSFCRSVRQSRSCALRVRVLDLCAPEDELVNLFTPVLKSERQEHQKMRTYVLSKPNSIMNLVRSCENLKSIKIYGWNLNDSHIQSLIQYCPGLEEFRVVGNQNLSQFSVYSLINCIPVLHVLDLDGVFVLSDNFAETLATKCSQLTSLKICTDMMSVRGFDILAGKLTRLKKLVLQNCSQMSDDNIERFVRNNSSLQTLLLSGDKLSIRSFQAIISSLEDLRHLDLRCLKEMSHTIKWVTPIGQKLHTILLDNLSVDDDLIDILSNNCKHVEIFGLSRCPFVTDRSIDSIAERSENLRIVNLIGCHKITDTCLRILANKACYTLVQLLVDSCGFFDPAGVRWFVSNTFKLVRITFCKMPSISESFVYQFSTEHYSNFDNPTGRCTIEGDNLKKLAQHNNQNSHSLESVQQPHEKRLSNDTNSFQNMHNLSEIQINALAIELGLSSDVLNRAMKKVLDSDRSPASTSAIGDEFSHSTNNMRYESSHNSSKSVGNINQEQSYFSPNQKYEHSHMGSRDSSRRTSKDFYENSVNEPISTINRRHTISSISSSSTQQFRPDELSSVITKTQSGWSSINVKLPSLHRNSVDSERESLSSQLASNSLESTSSIHPKVTNAVTDDIFDKHEFSENFENEQNKVSKEQQVEQSKIKDPIKSTGQFLFEQNTPFSTYPEPNKQCTSPQNYSEPNSSIRDLQQQNLRPRSISPESMLIETDSHTLPNNDEEIARPSSAFSDQSANSLIDFSPSWNGMNTHYDLGGWEELGITTGESVDHSQHQSIGQTSASSRQFEWNRNRWDSQEEPTTYFSDNPKEKITEIIDENENLGYQSNMTNGKGNHIIEKIDKGKAPSVVTNEVIRATTPPNFNRDFSDRNFDKKELNNDFTHQNLEESGWPETSTKSTPTHLNEEEWPIVGEVFKKKDSKKSINMDFNFHSQTSINFSSVWGSNKKWISDAAPPKPEPPTPTWDPNEVNNLTWHPIQEAKAPIYFKKKHTPVVNFDLDDCEGWGAPPTKCIPWNDSRQGYCFELIEEQKETTFWSLQGGNWVNVSEENQITEQISEYSSDGSNVRQMTRTRFGRQEIQSRSIDVPSWDELRQQVRNKNEDRGLTMPDTGEIGNVIIELDNSDNETPKDKDKKDHLNYETLNIEESYERLGNPQWIPKREWLQNENYVDYPKPERNGDLINFDLPDISDSKSSSDDSEEPLSSTPNRDEDDKIIRKPDSHSEWDNPLNLSGKEINIDLTFDDDIPLEDRGLENDSWFADDIIATTRNEQKRREEIIKEAESDLLINLDSNQGQESKSNANNYSNFFGTISKDIAELNNSLYDSATYSTISPTKCDLMDDSMDLYHFNKNENNNTLMSVNNDNRSLSPQANFSIRNFGHSTDTVSNQRSDTNGLIVEDMMESKVTYQTDDTRSTISSRDISDDFPGANLASSIITHDTKRNKSKSKPVDDQEEISDSLYTMSNGGDPSYNLDGEDNKFNIFVETPSNGRQILEMRVDDDADTVAANFCRTWQMSEYQEVLKGLILKAMRKKLRQRKKRLARQSDKQDMESV</sequence>
<proteinExistence type="predicted"/>
<comment type="caution">
    <text evidence="3">The sequence shown here is derived from an EMBL/GenBank/DDBJ whole genome shotgun (WGS) entry which is preliminary data.</text>
</comment>
<gene>
    <name evidence="3" type="ORF">DERYTH_LOCUS6952</name>
</gene>
<dbReference type="SMART" id="SM00367">
    <property type="entry name" value="LRR_CC"/>
    <property type="match status" value="4"/>
</dbReference>
<keyword evidence="4" id="KW-1185">Reference proteome</keyword>
<name>A0A9N9C2H9_9GLOM</name>
<dbReference type="Gene3D" id="3.80.10.10">
    <property type="entry name" value="Ribonuclease Inhibitor"/>
    <property type="match status" value="2"/>
</dbReference>
<feature type="domain" description="DCUN1" evidence="2">
    <location>
        <begin position="1"/>
        <end position="22"/>
    </location>
</feature>